<dbReference type="Proteomes" id="UP001497623">
    <property type="component" value="Unassembled WGS sequence"/>
</dbReference>
<dbReference type="GO" id="GO:0030198">
    <property type="term" value="P:extracellular matrix organization"/>
    <property type="evidence" value="ECO:0007669"/>
    <property type="project" value="TreeGrafter"/>
</dbReference>
<feature type="non-terminal residue" evidence="7">
    <location>
        <position position="192"/>
    </location>
</feature>
<evidence type="ECO:0000256" key="4">
    <source>
        <dbReference type="ARBA" id="ARBA00022737"/>
    </source>
</evidence>
<feature type="domain" description="PLAC" evidence="6">
    <location>
        <begin position="155"/>
        <end position="192"/>
    </location>
</feature>
<dbReference type="GO" id="GO:0005576">
    <property type="term" value="C:extracellular region"/>
    <property type="evidence" value="ECO:0007669"/>
    <property type="project" value="UniProtKB-SubCell"/>
</dbReference>
<comment type="caution">
    <text evidence="7">The sequence shown here is derived from an EMBL/GenBank/DDBJ whole genome shotgun (WGS) entry which is preliminary data.</text>
</comment>
<accession>A0AAV2QLA0</accession>
<dbReference type="PROSITE" id="PS50900">
    <property type="entry name" value="PLAC"/>
    <property type="match status" value="1"/>
</dbReference>
<evidence type="ECO:0000313" key="8">
    <source>
        <dbReference type="Proteomes" id="UP001497623"/>
    </source>
</evidence>
<feature type="compositionally biased region" description="Low complexity" evidence="5">
    <location>
        <begin position="137"/>
        <end position="158"/>
    </location>
</feature>
<evidence type="ECO:0000313" key="7">
    <source>
        <dbReference type="EMBL" id="CAL4086714.1"/>
    </source>
</evidence>
<dbReference type="EMBL" id="CAXKWB010007347">
    <property type="protein sequence ID" value="CAL4086714.1"/>
    <property type="molecule type" value="Genomic_DNA"/>
</dbReference>
<keyword evidence="2" id="KW-0964">Secreted</keyword>
<organism evidence="7 8">
    <name type="scientific">Meganyctiphanes norvegica</name>
    <name type="common">Northern krill</name>
    <name type="synonym">Thysanopoda norvegica</name>
    <dbReference type="NCBI Taxonomy" id="48144"/>
    <lineage>
        <taxon>Eukaryota</taxon>
        <taxon>Metazoa</taxon>
        <taxon>Ecdysozoa</taxon>
        <taxon>Arthropoda</taxon>
        <taxon>Crustacea</taxon>
        <taxon>Multicrustacea</taxon>
        <taxon>Malacostraca</taxon>
        <taxon>Eumalacostraca</taxon>
        <taxon>Eucarida</taxon>
        <taxon>Euphausiacea</taxon>
        <taxon>Euphausiidae</taxon>
        <taxon>Meganyctiphanes</taxon>
    </lineage>
</organism>
<feature type="compositionally biased region" description="Basic and acidic residues" evidence="5">
    <location>
        <begin position="89"/>
        <end position="103"/>
    </location>
</feature>
<feature type="non-terminal residue" evidence="7">
    <location>
        <position position="1"/>
    </location>
</feature>
<dbReference type="InterPro" id="IPR000884">
    <property type="entry name" value="TSP1_rpt"/>
</dbReference>
<dbReference type="InterPro" id="IPR036383">
    <property type="entry name" value="TSP1_rpt_sf"/>
</dbReference>
<dbReference type="PROSITE" id="PS50092">
    <property type="entry name" value="TSP1"/>
    <property type="match status" value="2"/>
</dbReference>
<protein>
    <recommendedName>
        <fullName evidence="6">PLAC domain-containing protein</fullName>
    </recommendedName>
</protein>
<gene>
    <name evidence="7" type="ORF">MNOR_LOCUS13068</name>
</gene>
<dbReference type="SUPFAM" id="SSF82895">
    <property type="entry name" value="TSP-1 type 1 repeat"/>
    <property type="match status" value="2"/>
</dbReference>
<keyword evidence="3" id="KW-0732">Signal</keyword>
<evidence type="ECO:0000256" key="3">
    <source>
        <dbReference type="ARBA" id="ARBA00022729"/>
    </source>
</evidence>
<dbReference type="Pfam" id="PF08686">
    <property type="entry name" value="PLAC"/>
    <property type="match status" value="1"/>
</dbReference>
<feature type="compositionally biased region" description="Polar residues" evidence="5">
    <location>
        <begin position="105"/>
        <end position="117"/>
    </location>
</feature>
<evidence type="ECO:0000256" key="2">
    <source>
        <dbReference type="ARBA" id="ARBA00022525"/>
    </source>
</evidence>
<evidence type="ECO:0000259" key="6">
    <source>
        <dbReference type="PROSITE" id="PS50900"/>
    </source>
</evidence>
<feature type="region of interest" description="Disordered" evidence="5">
    <location>
        <begin position="89"/>
        <end position="158"/>
    </location>
</feature>
<reference evidence="7 8" key="1">
    <citation type="submission" date="2024-05" db="EMBL/GenBank/DDBJ databases">
        <authorList>
            <person name="Wallberg A."/>
        </authorList>
    </citation>
    <scope>NUCLEOTIDE SEQUENCE [LARGE SCALE GENOMIC DNA]</scope>
</reference>
<name>A0AAV2QLA0_MEGNR</name>
<dbReference type="PANTHER" id="PTHR13723:SF281">
    <property type="entry name" value="PAPILIN"/>
    <property type="match status" value="1"/>
</dbReference>
<evidence type="ECO:0000256" key="1">
    <source>
        <dbReference type="ARBA" id="ARBA00004613"/>
    </source>
</evidence>
<dbReference type="InterPro" id="IPR010909">
    <property type="entry name" value="PLAC"/>
</dbReference>
<dbReference type="InterPro" id="IPR050439">
    <property type="entry name" value="ADAMTS_ADAMTS-like"/>
</dbReference>
<sequence>WCLGPWSECSEECGPGKEERSVICVVWARSQWRVSDDMSNCKGQPRPESIRGCSTPCQSIWYTSQWSECSSSCEGGMQRREVKCLNDKQEPSLDCSSADKPESRQPCNTQPCNQVQGDESVKTKPEPKKEGIQLSDSTIISSNNSPGSNSNTSKSSGKCMDRMKNCHLVYKARLCRLKYYNKLCCETCTTNQ</sequence>
<feature type="compositionally biased region" description="Basic and acidic residues" evidence="5">
    <location>
        <begin position="119"/>
        <end position="131"/>
    </location>
</feature>
<dbReference type="FunFam" id="2.20.100.10:FF:000005">
    <property type="entry name" value="ADAM metallopeptidase with thrombospondin type 1 motif 9"/>
    <property type="match status" value="1"/>
</dbReference>
<evidence type="ECO:0000256" key="5">
    <source>
        <dbReference type="SAM" id="MobiDB-lite"/>
    </source>
</evidence>
<comment type="subcellular location">
    <subcellularLocation>
        <location evidence="1">Secreted</location>
    </subcellularLocation>
</comment>
<keyword evidence="4" id="KW-0677">Repeat</keyword>
<dbReference type="GO" id="GO:0004222">
    <property type="term" value="F:metalloendopeptidase activity"/>
    <property type="evidence" value="ECO:0007669"/>
    <property type="project" value="TreeGrafter"/>
</dbReference>
<dbReference type="Pfam" id="PF19030">
    <property type="entry name" value="TSP1_ADAMTS"/>
    <property type="match status" value="2"/>
</dbReference>
<dbReference type="AlphaFoldDB" id="A0AAV2QLA0"/>
<dbReference type="Gene3D" id="2.20.100.10">
    <property type="entry name" value="Thrombospondin type-1 (TSP1) repeat"/>
    <property type="match status" value="2"/>
</dbReference>
<keyword evidence="8" id="KW-1185">Reference proteome</keyword>
<dbReference type="GO" id="GO:0031012">
    <property type="term" value="C:extracellular matrix"/>
    <property type="evidence" value="ECO:0007669"/>
    <property type="project" value="TreeGrafter"/>
</dbReference>
<proteinExistence type="predicted"/>
<dbReference type="SMART" id="SM00209">
    <property type="entry name" value="TSP1"/>
    <property type="match status" value="1"/>
</dbReference>
<dbReference type="GO" id="GO:0006508">
    <property type="term" value="P:proteolysis"/>
    <property type="evidence" value="ECO:0007669"/>
    <property type="project" value="TreeGrafter"/>
</dbReference>
<dbReference type="PANTHER" id="PTHR13723">
    <property type="entry name" value="ADAMTS A DISINTEGRIN AND METALLOPROTEASE WITH THROMBOSPONDIN MOTIFS PROTEASE"/>
    <property type="match status" value="1"/>
</dbReference>